<protein>
    <submittedName>
        <fullName evidence="1">Uncharacterized protein</fullName>
    </submittedName>
</protein>
<evidence type="ECO:0000313" key="2">
    <source>
        <dbReference type="Proteomes" id="UP000186601"/>
    </source>
</evidence>
<keyword evidence="2" id="KW-1185">Reference proteome</keyword>
<dbReference type="Proteomes" id="UP000186601">
    <property type="component" value="Unassembled WGS sequence"/>
</dbReference>
<accession>A0A2R6NF56</accession>
<evidence type="ECO:0000313" key="1">
    <source>
        <dbReference type="EMBL" id="PSR71017.1"/>
    </source>
</evidence>
<dbReference type="EMBL" id="MLYV02001297">
    <property type="protein sequence ID" value="PSR71017.1"/>
    <property type="molecule type" value="Genomic_DNA"/>
</dbReference>
<gene>
    <name evidence="1" type="ORF">PHLCEN_2v13121</name>
</gene>
<sequence length="87" mass="9413">MSQPLKTLVSLNLPHTASLHGTDLVVILSVFSKTRMTRIIVPGLQLLAPSGPASRYYFVGKRIIPGLHILSDASISRPACPQTYGSR</sequence>
<comment type="caution">
    <text evidence="1">The sequence shown here is derived from an EMBL/GenBank/DDBJ whole genome shotgun (WGS) entry which is preliminary data.</text>
</comment>
<name>A0A2R6NF56_9APHY</name>
<proteinExistence type="predicted"/>
<dbReference type="AlphaFoldDB" id="A0A2R6NF56"/>
<reference evidence="1 2" key="1">
    <citation type="submission" date="2018-02" db="EMBL/GenBank/DDBJ databases">
        <title>Genome sequence of the basidiomycete white-rot fungus Phlebia centrifuga.</title>
        <authorList>
            <person name="Granchi Z."/>
            <person name="Peng M."/>
            <person name="de Vries R.P."/>
            <person name="Hilden K."/>
            <person name="Makela M.R."/>
            <person name="Grigoriev I."/>
            <person name="Riley R."/>
        </authorList>
    </citation>
    <scope>NUCLEOTIDE SEQUENCE [LARGE SCALE GENOMIC DNA]</scope>
    <source>
        <strain evidence="1 2">FBCC195</strain>
    </source>
</reference>
<organism evidence="1 2">
    <name type="scientific">Hermanssonia centrifuga</name>
    <dbReference type="NCBI Taxonomy" id="98765"/>
    <lineage>
        <taxon>Eukaryota</taxon>
        <taxon>Fungi</taxon>
        <taxon>Dikarya</taxon>
        <taxon>Basidiomycota</taxon>
        <taxon>Agaricomycotina</taxon>
        <taxon>Agaricomycetes</taxon>
        <taxon>Polyporales</taxon>
        <taxon>Meruliaceae</taxon>
        <taxon>Hermanssonia</taxon>
    </lineage>
</organism>